<gene>
    <name evidence="1" type="ORF">DFO68_11390</name>
</gene>
<dbReference type="OrthoDB" id="7066673at2"/>
<dbReference type="EMBL" id="SNWH01000013">
    <property type="protein sequence ID" value="TDO06080.1"/>
    <property type="molecule type" value="Genomic_DNA"/>
</dbReference>
<reference evidence="1 2" key="1">
    <citation type="submission" date="2019-03" db="EMBL/GenBank/DDBJ databases">
        <title>Freshwater and sediment microbial communities from various areas in North America, analyzing microbe dynamics in response to fracking.</title>
        <authorList>
            <person name="Lamendella R."/>
        </authorList>
    </citation>
    <scope>NUCLEOTIDE SEQUENCE [LARGE SCALE GENOMIC DNA]</scope>
    <source>
        <strain evidence="1 2">1_TX</strain>
    </source>
</reference>
<dbReference type="AlphaFoldDB" id="A0A4R6HCA5"/>
<proteinExistence type="predicted"/>
<organism evidence="1 2">
    <name type="scientific">Halomonas ventosae</name>
    <dbReference type="NCBI Taxonomy" id="229007"/>
    <lineage>
        <taxon>Bacteria</taxon>
        <taxon>Pseudomonadati</taxon>
        <taxon>Pseudomonadota</taxon>
        <taxon>Gammaproteobacteria</taxon>
        <taxon>Oceanospirillales</taxon>
        <taxon>Halomonadaceae</taxon>
        <taxon>Halomonas</taxon>
    </lineage>
</organism>
<dbReference type="Proteomes" id="UP000295150">
    <property type="component" value="Unassembled WGS sequence"/>
</dbReference>
<comment type="caution">
    <text evidence="1">The sequence shown here is derived from an EMBL/GenBank/DDBJ whole genome shotgun (WGS) entry which is preliminary data.</text>
</comment>
<protein>
    <submittedName>
        <fullName evidence="1">Uncharacterized protein</fullName>
    </submittedName>
</protein>
<evidence type="ECO:0000313" key="2">
    <source>
        <dbReference type="Proteomes" id="UP000295150"/>
    </source>
</evidence>
<accession>A0A4R6HCA5</accession>
<evidence type="ECO:0000313" key="1">
    <source>
        <dbReference type="EMBL" id="TDO06080.1"/>
    </source>
</evidence>
<keyword evidence="2" id="KW-1185">Reference proteome</keyword>
<name>A0A4R6HCA5_9GAMM</name>
<sequence length="103" mass="11443">MAEIYPRLSEAKLDALPSRAEAKVYRQLRDMAFPGLKVMHGLSTTPLDQLKKQTGSLLQAMDKVIPGITLPIAPVLVFPDNREWQGELPALALNREHLLLKGT</sequence>
<dbReference type="RefSeq" id="WP_133483696.1">
    <property type="nucleotide sequence ID" value="NZ_SNWH01000013.1"/>
</dbReference>